<dbReference type="Proteomes" id="UP001500751">
    <property type="component" value="Unassembled WGS sequence"/>
</dbReference>
<dbReference type="EMBL" id="BAAAQN010000007">
    <property type="protein sequence ID" value="GAA2021674.1"/>
    <property type="molecule type" value="Genomic_DNA"/>
</dbReference>
<gene>
    <name evidence="2" type="ORF">GCM10009839_18550</name>
</gene>
<feature type="compositionally biased region" description="Basic and acidic residues" evidence="1">
    <location>
        <begin position="67"/>
        <end position="78"/>
    </location>
</feature>
<keyword evidence="3" id="KW-1185">Reference proteome</keyword>
<evidence type="ECO:0000313" key="2">
    <source>
        <dbReference type="EMBL" id="GAA2021674.1"/>
    </source>
</evidence>
<feature type="region of interest" description="Disordered" evidence="1">
    <location>
        <begin position="67"/>
        <end position="96"/>
    </location>
</feature>
<organism evidence="2 3">
    <name type="scientific">Catenulispora yoronensis</name>
    <dbReference type="NCBI Taxonomy" id="450799"/>
    <lineage>
        <taxon>Bacteria</taxon>
        <taxon>Bacillati</taxon>
        <taxon>Actinomycetota</taxon>
        <taxon>Actinomycetes</taxon>
        <taxon>Catenulisporales</taxon>
        <taxon>Catenulisporaceae</taxon>
        <taxon>Catenulispora</taxon>
    </lineage>
</organism>
<accession>A0ABN2TV16</accession>
<evidence type="ECO:0000256" key="1">
    <source>
        <dbReference type="SAM" id="MobiDB-lite"/>
    </source>
</evidence>
<evidence type="ECO:0000313" key="3">
    <source>
        <dbReference type="Proteomes" id="UP001500751"/>
    </source>
</evidence>
<reference evidence="2 3" key="1">
    <citation type="journal article" date="2019" name="Int. J. Syst. Evol. Microbiol.">
        <title>The Global Catalogue of Microorganisms (GCM) 10K type strain sequencing project: providing services to taxonomists for standard genome sequencing and annotation.</title>
        <authorList>
            <consortium name="The Broad Institute Genomics Platform"/>
            <consortium name="The Broad Institute Genome Sequencing Center for Infectious Disease"/>
            <person name="Wu L."/>
            <person name="Ma J."/>
        </authorList>
    </citation>
    <scope>NUCLEOTIDE SEQUENCE [LARGE SCALE GENOMIC DNA]</scope>
    <source>
        <strain evidence="2 3">JCM 16014</strain>
    </source>
</reference>
<sequence length="96" mass="10204">MDAGWLPKALGLPGSPPETAVAMPAAMTTAVMAAPTITQCRRLLFAIMLSGPVTGCPSLPSAGYRRLADPVGDRERPGGRRRRRAPVEKAPYCERS</sequence>
<name>A0ABN2TV16_9ACTN</name>
<protein>
    <submittedName>
        <fullName evidence="2">Uncharacterized protein</fullName>
    </submittedName>
</protein>
<comment type="caution">
    <text evidence="2">The sequence shown here is derived from an EMBL/GenBank/DDBJ whole genome shotgun (WGS) entry which is preliminary data.</text>
</comment>
<feature type="compositionally biased region" description="Basic and acidic residues" evidence="1">
    <location>
        <begin position="85"/>
        <end position="96"/>
    </location>
</feature>
<proteinExistence type="predicted"/>